<feature type="region of interest" description="Disordered" evidence="4">
    <location>
        <begin position="301"/>
        <end position="348"/>
    </location>
</feature>
<feature type="region of interest" description="Disordered" evidence="4">
    <location>
        <begin position="414"/>
        <end position="453"/>
    </location>
</feature>
<evidence type="ECO:0000256" key="3">
    <source>
        <dbReference type="SAM" id="Coils"/>
    </source>
</evidence>
<evidence type="ECO:0000313" key="5">
    <source>
        <dbReference type="EMBL" id="KAH3852892.1"/>
    </source>
</evidence>
<feature type="compositionally biased region" description="Basic and acidic residues" evidence="4">
    <location>
        <begin position="130"/>
        <end position="142"/>
    </location>
</feature>
<dbReference type="Pfam" id="PF10595">
    <property type="entry name" value="FAM161A_B"/>
    <property type="match status" value="1"/>
</dbReference>
<reference evidence="5" key="2">
    <citation type="submission" date="2020-11" db="EMBL/GenBank/DDBJ databases">
        <authorList>
            <person name="McCartney M.A."/>
            <person name="Auch B."/>
            <person name="Kono T."/>
            <person name="Mallez S."/>
            <person name="Becker A."/>
            <person name="Gohl D.M."/>
            <person name="Silverstein K.A.T."/>
            <person name="Koren S."/>
            <person name="Bechman K.B."/>
            <person name="Herman A."/>
            <person name="Abrahante J.E."/>
            <person name="Garbe J."/>
        </authorList>
    </citation>
    <scope>NUCLEOTIDE SEQUENCE</scope>
    <source>
        <strain evidence="5">Duluth1</strain>
        <tissue evidence="5">Whole animal</tissue>
    </source>
</reference>
<feature type="compositionally biased region" description="Basic and acidic residues" evidence="4">
    <location>
        <begin position="170"/>
        <end position="179"/>
    </location>
</feature>
<dbReference type="OrthoDB" id="2150121at2759"/>
<feature type="region of interest" description="Disordered" evidence="4">
    <location>
        <begin position="1"/>
        <end position="44"/>
    </location>
</feature>
<feature type="compositionally biased region" description="Polar residues" evidence="4">
    <location>
        <begin position="1"/>
        <end position="18"/>
    </location>
</feature>
<reference evidence="5" key="1">
    <citation type="journal article" date="2019" name="bioRxiv">
        <title>The Genome of the Zebra Mussel, Dreissena polymorpha: A Resource for Invasive Species Research.</title>
        <authorList>
            <person name="McCartney M.A."/>
            <person name="Auch B."/>
            <person name="Kono T."/>
            <person name="Mallez S."/>
            <person name="Zhang Y."/>
            <person name="Obille A."/>
            <person name="Becker A."/>
            <person name="Abrahante J.E."/>
            <person name="Garbe J."/>
            <person name="Badalamenti J.P."/>
            <person name="Herman A."/>
            <person name="Mangelson H."/>
            <person name="Liachko I."/>
            <person name="Sullivan S."/>
            <person name="Sone E.D."/>
            <person name="Koren S."/>
            <person name="Silverstein K.A.T."/>
            <person name="Beckman K.B."/>
            <person name="Gohl D.M."/>
        </authorList>
    </citation>
    <scope>NUCLEOTIDE SEQUENCE</scope>
    <source>
        <strain evidence="5">Duluth1</strain>
        <tissue evidence="5">Whole animal</tissue>
    </source>
</reference>
<protein>
    <recommendedName>
        <fullName evidence="7">Protein FAM161A</fullName>
    </recommendedName>
</protein>
<accession>A0A9D4L6F9</accession>
<feature type="region of interest" description="Disordered" evidence="4">
    <location>
        <begin position="483"/>
        <end position="526"/>
    </location>
</feature>
<evidence type="ECO:0000256" key="2">
    <source>
        <dbReference type="ARBA" id="ARBA00023054"/>
    </source>
</evidence>
<dbReference type="InterPro" id="IPR051655">
    <property type="entry name" value="FAM161"/>
</dbReference>
<evidence type="ECO:0000256" key="1">
    <source>
        <dbReference type="ARBA" id="ARBA00006663"/>
    </source>
</evidence>
<dbReference type="GO" id="GO:0005856">
    <property type="term" value="C:cytoskeleton"/>
    <property type="evidence" value="ECO:0007669"/>
    <property type="project" value="UniProtKB-ARBA"/>
</dbReference>
<dbReference type="GO" id="GO:0005929">
    <property type="term" value="C:cilium"/>
    <property type="evidence" value="ECO:0007669"/>
    <property type="project" value="TreeGrafter"/>
</dbReference>
<feature type="compositionally biased region" description="Basic and acidic residues" evidence="4">
    <location>
        <begin position="761"/>
        <end position="778"/>
    </location>
</feature>
<feature type="compositionally biased region" description="Polar residues" evidence="4">
    <location>
        <begin position="144"/>
        <end position="156"/>
    </location>
</feature>
<feature type="compositionally biased region" description="Acidic residues" evidence="4">
    <location>
        <begin position="747"/>
        <end position="759"/>
    </location>
</feature>
<dbReference type="PANTHER" id="PTHR21501">
    <property type="entry name" value="PROTEIN FAM-161"/>
    <property type="match status" value="1"/>
</dbReference>
<name>A0A9D4L6F9_DREPO</name>
<keyword evidence="6" id="KW-1185">Reference proteome</keyword>
<feature type="compositionally biased region" description="Basic and acidic residues" evidence="4">
    <location>
        <begin position="335"/>
        <end position="348"/>
    </location>
</feature>
<feature type="coiled-coil region" evidence="3">
    <location>
        <begin position="348"/>
        <end position="404"/>
    </location>
</feature>
<evidence type="ECO:0000313" key="6">
    <source>
        <dbReference type="Proteomes" id="UP000828390"/>
    </source>
</evidence>
<evidence type="ECO:0000256" key="4">
    <source>
        <dbReference type="SAM" id="MobiDB-lite"/>
    </source>
</evidence>
<organism evidence="5 6">
    <name type="scientific">Dreissena polymorpha</name>
    <name type="common">Zebra mussel</name>
    <name type="synonym">Mytilus polymorpha</name>
    <dbReference type="NCBI Taxonomy" id="45954"/>
    <lineage>
        <taxon>Eukaryota</taxon>
        <taxon>Metazoa</taxon>
        <taxon>Spiralia</taxon>
        <taxon>Lophotrochozoa</taxon>
        <taxon>Mollusca</taxon>
        <taxon>Bivalvia</taxon>
        <taxon>Autobranchia</taxon>
        <taxon>Heteroconchia</taxon>
        <taxon>Euheterodonta</taxon>
        <taxon>Imparidentia</taxon>
        <taxon>Neoheterodontei</taxon>
        <taxon>Myida</taxon>
        <taxon>Dreissenoidea</taxon>
        <taxon>Dreissenidae</taxon>
        <taxon>Dreissena</taxon>
    </lineage>
</organism>
<sequence length="785" mass="92814">MATMATTHSLSVLTNSSVKPPLNPKTGLSASLHERPKPSLGRYSGIFYDDYDDEGRYDKEIFDPNSTSKFHKTQEPESLLQLSKLSDDEFYQKLLELKNEQRKILQKCEKVYIEKHNGVIKPTFPDPDSGEEKETCVEKLVERQPTSRSYEQTFRSETFVDEDGVLVSTRRADATERSRRSPSPPRRSFSPSESQILKEEKYLETAKPPTGRASMGLTSKSMFSPPTRPRSAPIPRDIAKSLDDLRKSVDGLRKSFEASDDEYIPDDTVSEPFKERDRSFSRIDDMWRNFSIDDYAPRRSLERPSSATITRKEKKAKQETWRHRLTIPKPFTMTMREESKDRKKSKNLIEFERQMQEKQMKEEEELRKKFKATPVPAHVYLPLYDELQEKSEEKRRQVKQQSLELLKSQEKPFSFIKREEDRKQHQTLDRGCNEKVAPETPKPSFKARPVPKKVFDSTVDDKLMEEEEYRKIRIKMRAEQLLHTASLPPNMSARERLKEQKMREQKMKNKKKSAKNAARPKINHEVPNYDALYRHFQAELRRRKEMKEATVSQPFQLETERTSKSTRQKIKEQLEKEEREQERRWPFKKDEKQRMKLGHISSSLDALPSKSTRSADFRSTKTKSQLKQLSEREMREIEEERHRRVREMRLRREIAEKTKYSDTPRMKPEDKKREQREAERARMEQYERELQEMKERINKRPLLFEQESQINAKKKAEKKFNATLRSVGLDEEFIESRGSHSASVNDYQDDFDNDDDVEDTGVSRHRDETYTKHEDSDRSMSPQEA</sequence>
<gene>
    <name evidence="5" type="ORF">DPMN_095413</name>
</gene>
<feature type="compositionally biased region" description="Basic and acidic residues" evidence="4">
    <location>
        <begin position="558"/>
        <end position="594"/>
    </location>
</feature>
<feature type="compositionally biased region" description="Basic and acidic residues" evidence="4">
    <location>
        <begin position="416"/>
        <end position="437"/>
    </location>
</feature>
<feature type="region of interest" description="Disordered" evidence="4">
    <location>
        <begin position="544"/>
        <end position="686"/>
    </location>
</feature>
<comment type="similarity">
    <text evidence="1">Belongs to the FAM161 family.</text>
</comment>
<proteinExistence type="inferred from homology"/>
<dbReference type="GO" id="GO:0044782">
    <property type="term" value="P:cilium organization"/>
    <property type="evidence" value="ECO:0007669"/>
    <property type="project" value="TreeGrafter"/>
</dbReference>
<feature type="compositionally biased region" description="Basic and acidic residues" evidence="4">
    <location>
        <begin position="493"/>
        <end position="507"/>
    </location>
</feature>
<dbReference type="InterPro" id="IPR019579">
    <property type="entry name" value="FAM161A/B"/>
</dbReference>
<feature type="region of interest" description="Disordered" evidence="4">
    <location>
        <begin position="119"/>
        <end position="239"/>
    </location>
</feature>
<comment type="caution">
    <text evidence="5">The sequence shown here is derived from an EMBL/GenBank/DDBJ whole genome shotgun (WGS) entry which is preliminary data.</text>
</comment>
<dbReference type="EMBL" id="JAIWYP010000003">
    <property type="protein sequence ID" value="KAH3852892.1"/>
    <property type="molecule type" value="Genomic_DNA"/>
</dbReference>
<feature type="compositionally biased region" description="Polar residues" evidence="4">
    <location>
        <begin position="600"/>
        <end position="612"/>
    </location>
</feature>
<dbReference type="Proteomes" id="UP000828390">
    <property type="component" value="Unassembled WGS sequence"/>
</dbReference>
<evidence type="ECO:0008006" key="7">
    <source>
        <dbReference type="Google" id="ProtNLM"/>
    </source>
</evidence>
<keyword evidence="2 3" id="KW-0175">Coiled coil</keyword>
<feature type="compositionally biased region" description="Basic and acidic residues" evidence="4">
    <location>
        <begin position="629"/>
        <end position="686"/>
    </location>
</feature>
<feature type="region of interest" description="Disordered" evidence="4">
    <location>
        <begin position="736"/>
        <end position="785"/>
    </location>
</feature>
<dbReference type="PANTHER" id="PTHR21501:SF1">
    <property type="entry name" value="PROTEIN FAM-161"/>
    <property type="match status" value="1"/>
</dbReference>
<dbReference type="AlphaFoldDB" id="A0A9D4L6F9"/>